<dbReference type="PANTHER" id="PTHR13799">
    <property type="entry name" value="NGG1 INTERACTING FACTOR 3"/>
    <property type="match status" value="1"/>
</dbReference>
<dbReference type="GO" id="GO:0005737">
    <property type="term" value="C:cytoplasm"/>
    <property type="evidence" value="ECO:0007669"/>
    <property type="project" value="TreeGrafter"/>
</dbReference>
<sequence length="258" mass="27736">MTTTIETRELAAWLDGTLQAARFKDYCPNGLQVEGRERIGHIITGVTASEALLRVAIERNADAVLVHHGWFWKNEDPRVRGPRRTRLALTLAHGLNLLAYHLPLDAHPQLGNNAQLARVLGLEPDLAGDQPMTCGHDGLIWLGRAPGLNTLGDLSARVAERLNRAPLTVGDAQQPLGRIAWCTGGAQGMMADAVDAGATVYITGEASEPTVHLARETGTGFIGAGHHATERYGVQALGEAVARQFGIRVEFVDIDNPV</sequence>
<reference evidence="4 5" key="1">
    <citation type="submission" date="2016-03" db="EMBL/GenBank/DDBJ databases">
        <authorList>
            <consortium name="Pathogen Informatics"/>
        </authorList>
    </citation>
    <scope>NUCLEOTIDE SEQUENCE [LARGE SCALE GENOMIC DNA]</scope>
    <source>
        <strain evidence="4 5">NCTC13364</strain>
    </source>
</reference>
<feature type="binding site" evidence="3">
    <location>
        <position position="230"/>
    </location>
    <ligand>
        <name>a divalent metal cation</name>
        <dbReference type="ChEBI" id="CHEBI:60240"/>
        <label>1</label>
    </ligand>
</feature>
<dbReference type="NCBIfam" id="TIGR00486">
    <property type="entry name" value="YbgI_SA1388"/>
    <property type="match status" value="1"/>
</dbReference>
<feature type="binding site" evidence="3">
    <location>
        <position position="105"/>
    </location>
    <ligand>
        <name>a divalent metal cation</name>
        <dbReference type="ChEBI" id="CHEBI:60240"/>
        <label>1</label>
    </ligand>
</feature>
<evidence type="ECO:0000256" key="3">
    <source>
        <dbReference type="PIRSR" id="PIRSR602678-1"/>
    </source>
</evidence>
<dbReference type="Proteomes" id="UP000077037">
    <property type="component" value="Unassembled WGS sequence"/>
</dbReference>
<feature type="binding site" evidence="3">
    <location>
        <position position="226"/>
    </location>
    <ligand>
        <name>a divalent metal cation</name>
        <dbReference type="ChEBI" id="CHEBI:60240"/>
        <label>1</label>
    </ligand>
</feature>
<keyword evidence="2 3" id="KW-0479">Metal-binding</keyword>
<protein>
    <submittedName>
        <fullName evidence="4">Metal-binding protein</fullName>
    </submittedName>
</protein>
<feature type="binding site" evidence="3">
    <location>
        <position position="67"/>
    </location>
    <ligand>
        <name>a divalent metal cation</name>
        <dbReference type="ChEBI" id="CHEBI:60240"/>
        <label>1</label>
    </ligand>
</feature>
<evidence type="ECO:0000256" key="1">
    <source>
        <dbReference type="ARBA" id="ARBA00006964"/>
    </source>
</evidence>
<dbReference type="AlphaFoldDB" id="A0A157KSW5"/>
<evidence type="ECO:0000313" key="5">
    <source>
        <dbReference type="Proteomes" id="UP000077037"/>
    </source>
</evidence>
<organism evidence="4 5">
    <name type="scientific">Bordetella ansorpii</name>
    <dbReference type="NCBI Taxonomy" id="288768"/>
    <lineage>
        <taxon>Bacteria</taxon>
        <taxon>Pseudomonadati</taxon>
        <taxon>Pseudomonadota</taxon>
        <taxon>Betaproteobacteria</taxon>
        <taxon>Burkholderiales</taxon>
        <taxon>Alcaligenaceae</taxon>
        <taxon>Bordetella</taxon>
    </lineage>
</organism>
<dbReference type="RefSeq" id="WP_066407286.1">
    <property type="nucleotide sequence ID" value="NZ_FKBS01000006.1"/>
</dbReference>
<dbReference type="Pfam" id="PF01784">
    <property type="entry name" value="DUF34_NIF3"/>
    <property type="match status" value="1"/>
</dbReference>
<dbReference type="Gene3D" id="3.40.1390.30">
    <property type="entry name" value="NIF3 (NGG1p interacting factor 3)-like"/>
    <property type="match status" value="2"/>
</dbReference>
<dbReference type="EMBL" id="FKBS01000006">
    <property type="protein sequence ID" value="SAH87460.1"/>
    <property type="molecule type" value="Genomic_DNA"/>
</dbReference>
<dbReference type="OrthoDB" id="9800881at2"/>
<dbReference type="InterPro" id="IPR036069">
    <property type="entry name" value="DUF34/NIF3_sf"/>
</dbReference>
<name>A0A157KSW5_9BORD</name>
<dbReference type="GO" id="GO:0046872">
    <property type="term" value="F:metal ion binding"/>
    <property type="evidence" value="ECO:0007669"/>
    <property type="project" value="UniProtKB-KW"/>
</dbReference>
<comment type="similarity">
    <text evidence="1">Belongs to the GTP cyclohydrolase I type 2/NIF3 family.</text>
</comment>
<accession>A0A157KSW5</accession>
<evidence type="ECO:0000313" key="4">
    <source>
        <dbReference type="EMBL" id="SAH87460.1"/>
    </source>
</evidence>
<proteinExistence type="inferred from homology"/>
<dbReference type="SUPFAM" id="SSF102705">
    <property type="entry name" value="NIF3 (NGG1p interacting factor 3)-like"/>
    <property type="match status" value="1"/>
</dbReference>
<gene>
    <name evidence="4" type="ORF">SAMEA1982600_00477</name>
</gene>
<evidence type="ECO:0000256" key="2">
    <source>
        <dbReference type="ARBA" id="ARBA00022723"/>
    </source>
</evidence>
<dbReference type="InterPro" id="IPR002678">
    <property type="entry name" value="DUF34/NIF3"/>
</dbReference>
<feature type="binding site" evidence="3">
    <location>
        <position position="68"/>
    </location>
    <ligand>
        <name>a divalent metal cation</name>
        <dbReference type="ChEBI" id="CHEBI:60240"/>
        <label>1</label>
    </ligand>
</feature>
<dbReference type="PANTHER" id="PTHR13799:SF14">
    <property type="entry name" value="GTP CYCLOHYDROLASE 1 TYPE 2 HOMOLOG"/>
    <property type="match status" value="1"/>
</dbReference>